<dbReference type="AlphaFoldDB" id="A0A699RN06"/>
<dbReference type="GO" id="GO:0016787">
    <property type="term" value="F:hydrolase activity"/>
    <property type="evidence" value="ECO:0007669"/>
    <property type="project" value="UniProtKB-KW"/>
</dbReference>
<proteinExistence type="predicted"/>
<keyword evidence="1" id="KW-0067">ATP-binding</keyword>
<feature type="non-terminal residue" evidence="1">
    <location>
        <position position="73"/>
    </location>
</feature>
<name>A0A699RN06_TANCI</name>
<reference evidence="1" key="1">
    <citation type="journal article" date="2019" name="Sci. Rep.">
        <title>Draft genome of Tanacetum cinerariifolium, the natural source of mosquito coil.</title>
        <authorList>
            <person name="Yamashiro T."/>
            <person name="Shiraishi A."/>
            <person name="Satake H."/>
            <person name="Nakayama K."/>
        </authorList>
    </citation>
    <scope>NUCLEOTIDE SEQUENCE</scope>
</reference>
<accession>A0A699RN06</accession>
<dbReference type="GO" id="GO:0004386">
    <property type="term" value="F:helicase activity"/>
    <property type="evidence" value="ECO:0007669"/>
    <property type="project" value="UniProtKB-KW"/>
</dbReference>
<protein>
    <submittedName>
        <fullName evidence="1">DNA helicase, UvrD/REP type, P-loop containing nucleoside triphosphate hydrolase</fullName>
    </submittedName>
</protein>
<gene>
    <name evidence="1" type="ORF">Tci_859123</name>
</gene>
<organism evidence="1">
    <name type="scientific">Tanacetum cinerariifolium</name>
    <name type="common">Dalmatian daisy</name>
    <name type="synonym">Chrysanthemum cinerariifolium</name>
    <dbReference type="NCBI Taxonomy" id="118510"/>
    <lineage>
        <taxon>Eukaryota</taxon>
        <taxon>Viridiplantae</taxon>
        <taxon>Streptophyta</taxon>
        <taxon>Embryophyta</taxon>
        <taxon>Tracheophyta</taxon>
        <taxon>Spermatophyta</taxon>
        <taxon>Magnoliopsida</taxon>
        <taxon>eudicotyledons</taxon>
        <taxon>Gunneridae</taxon>
        <taxon>Pentapetalae</taxon>
        <taxon>asterids</taxon>
        <taxon>campanulids</taxon>
        <taxon>Asterales</taxon>
        <taxon>Asteraceae</taxon>
        <taxon>Asteroideae</taxon>
        <taxon>Anthemideae</taxon>
        <taxon>Anthemidinae</taxon>
        <taxon>Tanacetum</taxon>
    </lineage>
</organism>
<keyword evidence="1" id="KW-0547">Nucleotide-binding</keyword>
<sequence>MQVSLGEIYLSESMPMKAGNCFYQAKCYERAVKEYEKAEALTKCLSSCSAGKLFGFGFELLGRKGGSVAAELE</sequence>
<dbReference type="EMBL" id="BKCJ011108845">
    <property type="protein sequence ID" value="GFC87153.1"/>
    <property type="molecule type" value="Genomic_DNA"/>
</dbReference>
<keyword evidence="1" id="KW-0347">Helicase</keyword>
<evidence type="ECO:0000313" key="1">
    <source>
        <dbReference type="EMBL" id="GFC87153.1"/>
    </source>
</evidence>
<keyword evidence="1" id="KW-0378">Hydrolase</keyword>
<comment type="caution">
    <text evidence="1">The sequence shown here is derived from an EMBL/GenBank/DDBJ whole genome shotgun (WGS) entry which is preliminary data.</text>
</comment>